<proteinExistence type="predicted"/>
<dbReference type="Proteomes" id="UP000524321">
    <property type="component" value="Unassembled WGS sequence"/>
</dbReference>
<name>A0A7Y6UC30_PHOVU</name>
<comment type="subcellular location">
    <subcellularLocation>
        <location evidence="1">Cell envelope</location>
    </subcellularLocation>
</comment>
<dbReference type="NCBIfam" id="TIGR02543">
    <property type="entry name" value="List_Bact_rpt"/>
    <property type="match status" value="1"/>
</dbReference>
<accession>A0A7Y6UC30</accession>
<dbReference type="InterPro" id="IPR013378">
    <property type="entry name" value="InlB-like_B-rpt"/>
</dbReference>
<dbReference type="EMBL" id="JABWDJ010000763">
    <property type="protein sequence ID" value="NVB76693.1"/>
    <property type="molecule type" value="Genomic_DNA"/>
</dbReference>
<reference evidence="3 4" key="2">
    <citation type="submission" date="2020-07" db="EMBL/GenBank/DDBJ databases">
        <title>Bacterial metabolism rescues the inhibition of intestinal drug absorption by food and drug additives.</title>
        <authorList>
            <person name="Zou L."/>
            <person name="Spanogiannopoulos P."/>
            <person name="Chien H.-C."/>
            <person name="Pieper L.M."/>
            <person name="Cai W."/>
            <person name="Khuri N."/>
            <person name="Pottel J."/>
            <person name="Vora B."/>
            <person name="Ni Z."/>
            <person name="Tsakalozou E."/>
            <person name="Zhang W."/>
            <person name="Shoichet B.K."/>
            <person name="Giacomini K.M."/>
            <person name="Turnbaugh P.J."/>
        </authorList>
    </citation>
    <scope>NUCLEOTIDE SEQUENCE [LARGE SCALE GENOMIC DNA]</scope>
    <source>
        <strain evidence="3 4">B33</strain>
    </source>
</reference>
<organism evidence="3 4">
    <name type="scientific">Phocaeicola vulgatus</name>
    <name type="common">Bacteroides vulgatus</name>
    <dbReference type="NCBI Taxonomy" id="821"/>
    <lineage>
        <taxon>Bacteria</taxon>
        <taxon>Pseudomonadati</taxon>
        <taxon>Bacteroidota</taxon>
        <taxon>Bacteroidia</taxon>
        <taxon>Bacteroidales</taxon>
        <taxon>Bacteroidaceae</taxon>
        <taxon>Phocaeicola</taxon>
    </lineage>
</organism>
<protein>
    <submittedName>
        <fullName evidence="3">InlB B-repeat-containing protein</fullName>
    </submittedName>
</protein>
<feature type="non-terminal residue" evidence="3">
    <location>
        <position position="1"/>
    </location>
</feature>
<dbReference type="GO" id="GO:0030313">
    <property type="term" value="C:cell envelope"/>
    <property type="evidence" value="ECO:0007669"/>
    <property type="project" value="UniProtKB-SubCell"/>
</dbReference>
<gene>
    <name evidence="3" type="ORF">HUV05_24985</name>
</gene>
<evidence type="ECO:0000256" key="2">
    <source>
        <dbReference type="SAM" id="MobiDB-lite"/>
    </source>
</evidence>
<feature type="non-terminal residue" evidence="3">
    <location>
        <position position="93"/>
    </location>
</feature>
<sequence length="93" mass="10388">RLDALDPADPTQLTVTYVPNNGQNNETETVNYGNQATERTPAWTGHVFKGWYMDNGTFQTPYDFTAAVTQDITLYAKWVSTHDTDGDGNPDED</sequence>
<reference evidence="3 4" key="1">
    <citation type="submission" date="2020-04" db="EMBL/GenBank/DDBJ databases">
        <authorList>
            <person name="Pieper L."/>
        </authorList>
    </citation>
    <scope>NUCLEOTIDE SEQUENCE [LARGE SCALE GENOMIC DNA]</scope>
    <source>
        <strain evidence="3 4">B33</strain>
    </source>
</reference>
<dbReference type="AlphaFoldDB" id="A0A7Y6UC30"/>
<feature type="compositionally biased region" description="Polar residues" evidence="2">
    <location>
        <begin position="11"/>
        <end position="26"/>
    </location>
</feature>
<comment type="caution">
    <text evidence="3">The sequence shown here is derived from an EMBL/GenBank/DDBJ whole genome shotgun (WGS) entry which is preliminary data.</text>
</comment>
<feature type="region of interest" description="Disordered" evidence="2">
    <location>
        <begin position="1"/>
        <end position="26"/>
    </location>
</feature>
<dbReference type="Pfam" id="PF09479">
    <property type="entry name" value="Flg_new"/>
    <property type="match status" value="1"/>
</dbReference>
<evidence type="ECO:0000313" key="4">
    <source>
        <dbReference type="Proteomes" id="UP000524321"/>
    </source>
</evidence>
<dbReference type="Gene3D" id="2.60.40.4270">
    <property type="entry name" value="Listeria-Bacteroides repeat domain"/>
    <property type="match status" value="1"/>
</dbReference>
<dbReference type="RefSeq" id="WP_176351037.1">
    <property type="nucleotide sequence ID" value="NZ_JABWDJ010000763.1"/>
</dbReference>
<dbReference type="InterPro" id="IPR042229">
    <property type="entry name" value="Listeria/Bacterioides_rpt_sf"/>
</dbReference>
<evidence type="ECO:0000256" key="1">
    <source>
        <dbReference type="ARBA" id="ARBA00004196"/>
    </source>
</evidence>
<evidence type="ECO:0000313" key="3">
    <source>
        <dbReference type="EMBL" id="NVB76693.1"/>
    </source>
</evidence>